<dbReference type="PANTHER" id="PTHR21068">
    <property type="entry name" value="SPARTIN"/>
    <property type="match status" value="1"/>
</dbReference>
<sequence length="532" mass="55949">MAAGHNDPKLLYAINGINAYHIENGREESLTPSGPQTLSLLMVPTSSPFAGLSSADPQSQAPEEDFYLHLHLPPELDLPLPATTQIYHQPPNSYLIPRWDLGPDSGSFTRIEFPNFGNEKGGRQEDVDTFETILAQCTAFLERAAPPVSARPKAKASEKSASLPPYNPSEYKPGEAYVTGSSSAHEGGQIVLIDEENGSVVGELGEGFHVVEDSKMKPGNKDPVEITLPQDGSMNIGVAPASQEYLEMAMHPAYKNSTLVSKAAMASRLIVTSSSYISSTLHSQATSFTQKTKPNEKPMTFTPTAHQRIRKINTFSEGAAGLSAKTVGQVTKVAQNLGASMAKRGSSQKGHRGIGPDGKPVDNYKPGLLNKSMMAFSTIADGIDQAGRQLLASTSTAATTVVGHKYGAEAGEVTKNIGGGFKNVGLVYIDATGVSRRAIIKSVAKGMVVGKVRGGGELVVGGGDGGVVTGIPSNWKEQEAAQGRLTQDTNMSGGRESPEVVAFGATAPPPAYGGGVGDSIQGQRAYGKDVKR</sequence>
<dbReference type="InterPro" id="IPR009686">
    <property type="entry name" value="Senescence/spartin_C"/>
</dbReference>
<feature type="region of interest" description="Disordered" evidence="1">
    <location>
        <begin position="146"/>
        <end position="175"/>
    </location>
</feature>
<evidence type="ECO:0000256" key="1">
    <source>
        <dbReference type="SAM" id="MobiDB-lite"/>
    </source>
</evidence>
<feature type="domain" description="Senescence" evidence="2">
    <location>
        <begin position="257"/>
        <end position="445"/>
    </location>
</feature>
<reference evidence="3 4" key="1">
    <citation type="submission" date="2024-06" db="EMBL/GenBank/DDBJ databases">
        <title>Complete genome of Phlyctema vagabunda strain 19-DSS-EL-015.</title>
        <authorList>
            <person name="Fiorenzani C."/>
        </authorList>
    </citation>
    <scope>NUCLEOTIDE SEQUENCE [LARGE SCALE GENOMIC DNA]</scope>
    <source>
        <strain evidence="3 4">19-DSS-EL-015</strain>
    </source>
</reference>
<comment type="caution">
    <text evidence="3">The sequence shown here is derived from an EMBL/GenBank/DDBJ whole genome shotgun (WGS) entry which is preliminary data.</text>
</comment>
<organism evidence="3 4">
    <name type="scientific">Phlyctema vagabunda</name>
    <dbReference type="NCBI Taxonomy" id="108571"/>
    <lineage>
        <taxon>Eukaryota</taxon>
        <taxon>Fungi</taxon>
        <taxon>Dikarya</taxon>
        <taxon>Ascomycota</taxon>
        <taxon>Pezizomycotina</taxon>
        <taxon>Leotiomycetes</taxon>
        <taxon>Helotiales</taxon>
        <taxon>Dermateaceae</taxon>
        <taxon>Phlyctema</taxon>
    </lineage>
</organism>
<evidence type="ECO:0000259" key="2">
    <source>
        <dbReference type="Pfam" id="PF06911"/>
    </source>
</evidence>
<dbReference type="PANTHER" id="PTHR21068:SF43">
    <property type="entry name" value="SPARTIN"/>
    <property type="match status" value="1"/>
</dbReference>
<gene>
    <name evidence="3" type="ORF">PVAG01_08245</name>
</gene>
<feature type="region of interest" description="Disordered" evidence="1">
    <location>
        <begin position="340"/>
        <end position="362"/>
    </location>
</feature>
<protein>
    <submittedName>
        <fullName evidence="3">Protein spg20</fullName>
    </submittedName>
</protein>
<dbReference type="InterPro" id="IPR045036">
    <property type="entry name" value="Spartin-like"/>
</dbReference>
<keyword evidence="4" id="KW-1185">Reference proteome</keyword>
<evidence type="ECO:0000313" key="3">
    <source>
        <dbReference type="EMBL" id="KAL3419747.1"/>
    </source>
</evidence>
<evidence type="ECO:0000313" key="4">
    <source>
        <dbReference type="Proteomes" id="UP001629113"/>
    </source>
</evidence>
<dbReference type="EMBL" id="JBFCZG010000007">
    <property type="protein sequence ID" value="KAL3419747.1"/>
    <property type="molecule type" value="Genomic_DNA"/>
</dbReference>
<feature type="region of interest" description="Disordered" evidence="1">
    <location>
        <begin position="501"/>
        <end position="532"/>
    </location>
</feature>
<dbReference type="Pfam" id="PF06911">
    <property type="entry name" value="Senescence"/>
    <property type="match status" value="1"/>
</dbReference>
<proteinExistence type="predicted"/>
<dbReference type="Proteomes" id="UP001629113">
    <property type="component" value="Unassembled WGS sequence"/>
</dbReference>
<name>A0ABR4P8V7_9HELO</name>
<accession>A0ABR4P8V7</accession>